<evidence type="ECO:0000256" key="1">
    <source>
        <dbReference type="SAM" id="Phobius"/>
    </source>
</evidence>
<name>A0ABV3XGP8_9ACTN</name>
<feature type="transmembrane region" description="Helical" evidence="1">
    <location>
        <begin position="397"/>
        <end position="415"/>
    </location>
</feature>
<evidence type="ECO:0000313" key="3">
    <source>
        <dbReference type="Proteomes" id="UP001560045"/>
    </source>
</evidence>
<feature type="transmembrane region" description="Helical" evidence="1">
    <location>
        <begin position="195"/>
        <end position="215"/>
    </location>
</feature>
<evidence type="ECO:0000313" key="2">
    <source>
        <dbReference type="EMBL" id="MEX5719547.1"/>
    </source>
</evidence>
<keyword evidence="3" id="KW-1185">Reference proteome</keyword>
<dbReference type="RefSeq" id="WP_369207487.1">
    <property type="nucleotide sequence ID" value="NZ_JBFNXQ010000043.1"/>
</dbReference>
<comment type="caution">
    <text evidence="2">The sequence shown here is derived from an EMBL/GenBank/DDBJ whole genome shotgun (WGS) entry which is preliminary data.</text>
</comment>
<feature type="transmembrane region" description="Helical" evidence="1">
    <location>
        <begin position="163"/>
        <end position="188"/>
    </location>
</feature>
<reference evidence="2 3" key="1">
    <citation type="submission" date="2024-06" db="EMBL/GenBank/DDBJ databases">
        <title>Draft genome sequence of Geodermatophilus badlandi, a novel member of the Geodermatophilaceae isolated from badland sedimentary rocks in the Red desert, Wyoming, USA.</title>
        <authorList>
            <person name="Ben Tekaya S."/>
            <person name="Nouioui I."/>
            <person name="Flores G.M."/>
            <person name="Shaal M.N."/>
            <person name="Bredoire F."/>
            <person name="Basile F."/>
            <person name="Van Diepen L."/>
            <person name="Ward N.L."/>
        </authorList>
    </citation>
    <scope>NUCLEOTIDE SEQUENCE [LARGE SCALE GENOMIC DNA]</scope>
    <source>
        <strain evidence="2 3">WL48A</strain>
    </source>
</reference>
<dbReference type="Proteomes" id="UP001560045">
    <property type="component" value="Unassembled WGS sequence"/>
</dbReference>
<feature type="transmembrane region" description="Helical" evidence="1">
    <location>
        <begin position="350"/>
        <end position="368"/>
    </location>
</feature>
<feature type="transmembrane region" description="Helical" evidence="1">
    <location>
        <begin position="375"/>
        <end position="391"/>
    </location>
</feature>
<feature type="transmembrane region" description="Helical" evidence="1">
    <location>
        <begin position="427"/>
        <end position="445"/>
    </location>
</feature>
<protein>
    <submittedName>
        <fullName evidence="2">Uncharacterized protein</fullName>
    </submittedName>
</protein>
<accession>A0ABV3XGP8</accession>
<keyword evidence="1" id="KW-1133">Transmembrane helix</keyword>
<feature type="transmembrane region" description="Helical" evidence="1">
    <location>
        <begin position="88"/>
        <end position="108"/>
    </location>
</feature>
<keyword evidence="1" id="KW-0812">Transmembrane</keyword>
<feature type="transmembrane region" description="Helical" evidence="1">
    <location>
        <begin position="313"/>
        <end position="335"/>
    </location>
</feature>
<dbReference type="EMBL" id="JBFNXQ010000043">
    <property type="protein sequence ID" value="MEX5719547.1"/>
    <property type="molecule type" value="Genomic_DNA"/>
</dbReference>
<feature type="transmembrane region" description="Helical" evidence="1">
    <location>
        <begin position="51"/>
        <end position="67"/>
    </location>
</feature>
<proteinExistence type="predicted"/>
<keyword evidence="1" id="KW-0472">Membrane</keyword>
<feature type="transmembrane region" description="Helical" evidence="1">
    <location>
        <begin position="273"/>
        <end position="301"/>
    </location>
</feature>
<sequence length="513" mass="53932">MPLPTASGAAVEAAGTRTLDVRTDALVTAVLAYLGLPVLLLAVYLHTVAGAAAAVLLVAALVSAASARHSPDRSETPGGVISLRWGEVAFVVVLALVLAFLGGAVGVVDPPWDWNKHNALLHDLTTMSWPVTYEGAGNSSLVYSFGLYLPAAAMAKAAGGSVLLAHAALLVWIALGYALVLTLVSGFFARGRRALTAAVALVVFGGADVLGAVIASGSTVPTEWWFPSNGVFVQYSGNITALCWVPQHAIPSWLIGALFVRAWPAKRWRDGRAVLFAVGLSALWSPFAVIGGAVLLGALLLRSAVQRVPLRWRSLWVEVCLGLALVPVALFLSFVGGEQQLSMSGIGPRGYAFFLAVEIGLWVVLACLAGRYRSALVPVLLVLLVLPVLRFGEFNDLAMRASLPALMALNVLAWIGLLRGTARPTRLVGRVAVTVVGVAAVASSLPTGSLEIQRAVMGRPLPAYEQYWDESVPAFLERLDSSPSIRAQYLTCPRGPVAEALGLEACRGAEAVR</sequence>
<gene>
    <name evidence="2" type="ORF">ABQ292_14375</name>
</gene>
<organism evidence="2 3">
    <name type="scientific">Geodermatophilus maliterrae</name>
    <dbReference type="NCBI Taxonomy" id="3162531"/>
    <lineage>
        <taxon>Bacteria</taxon>
        <taxon>Bacillati</taxon>
        <taxon>Actinomycetota</taxon>
        <taxon>Actinomycetes</taxon>
        <taxon>Geodermatophilales</taxon>
        <taxon>Geodermatophilaceae</taxon>
        <taxon>Geodermatophilus</taxon>
    </lineage>
</organism>